<comment type="similarity">
    <text evidence="2">Belongs to the FliH family.</text>
</comment>
<reference evidence="10" key="1">
    <citation type="journal article" date="2005" name="Environ. Microbiol.">
        <title>Lateral gene transfer and phylogenetic assignment of environmental fosmid clones.</title>
        <authorList>
            <person name="Nesbo C.L."/>
            <person name="Boucher Y."/>
            <person name="Dlutek M."/>
            <person name="Doolittle F.W."/>
        </authorList>
    </citation>
    <scope>NUCLEOTIDE SEQUENCE</scope>
</reference>
<evidence type="ECO:0000256" key="6">
    <source>
        <dbReference type="ARBA" id="ARBA00022927"/>
    </source>
</evidence>
<gene>
    <name evidence="10" type="primary">filH</name>
</gene>
<comment type="function">
    <text evidence="1">Needed for flagellar regrowth and assembly.</text>
</comment>
<sequence>MATIIERENVSAHIIDKYNFKVLSMGNASSEVPEVRPTEALVEEKKPARQESDVDSSAMSKSSKDALIESLMKKTDEMSSNFIKLQMKLEDKEEEYKVQLQKAKETSYNEGLDAGKLKAKEEYKANYTEGLSQFAKSVAALENSAKEFDVALEGIKGELVTAAIDIAKEVINIELGNSSAEIAKVLSTELIKELQSASKVTLKVNPKDHGAISQSVGSLKHVEVLSDSAVSEGGVIAISDAGNIDAQISKRFERVKKAALSE</sequence>
<keyword evidence="10" id="KW-0282">Flagellum</keyword>
<keyword evidence="5" id="KW-1005">Bacterial flagellum biogenesis</keyword>
<dbReference type="Pfam" id="PF02108">
    <property type="entry name" value="FliH"/>
    <property type="match status" value="1"/>
</dbReference>
<feature type="domain" description="Flagellar assembly protein FliH/Type III secretion system HrpE" evidence="9">
    <location>
        <begin position="131"/>
        <end position="255"/>
    </location>
</feature>
<evidence type="ECO:0000256" key="7">
    <source>
        <dbReference type="ARBA" id="ARBA00023225"/>
    </source>
</evidence>
<evidence type="ECO:0000256" key="4">
    <source>
        <dbReference type="ARBA" id="ARBA00022448"/>
    </source>
</evidence>
<feature type="compositionally biased region" description="Basic and acidic residues" evidence="8">
    <location>
        <begin position="33"/>
        <end position="52"/>
    </location>
</feature>
<evidence type="ECO:0000256" key="3">
    <source>
        <dbReference type="ARBA" id="ARBA00016507"/>
    </source>
</evidence>
<evidence type="ECO:0000256" key="5">
    <source>
        <dbReference type="ARBA" id="ARBA00022795"/>
    </source>
</evidence>
<dbReference type="GO" id="GO:0005829">
    <property type="term" value="C:cytosol"/>
    <property type="evidence" value="ECO:0007669"/>
    <property type="project" value="TreeGrafter"/>
</dbReference>
<dbReference type="PANTHER" id="PTHR34982">
    <property type="entry name" value="YOP PROTEINS TRANSLOCATION PROTEIN L"/>
    <property type="match status" value="1"/>
</dbReference>
<keyword evidence="6" id="KW-0653">Protein transport</keyword>
<evidence type="ECO:0000256" key="8">
    <source>
        <dbReference type="SAM" id="MobiDB-lite"/>
    </source>
</evidence>
<name>Q2YZK5_9BACT</name>
<accession>Q2YZK5</accession>
<keyword evidence="10" id="KW-0969">Cilium</keyword>
<evidence type="ECO:0000313" key="10">
    <source>
        <dbReference type="EMBL" id="CAI78783.1"/>
    </source>
</evidence>
<evidence type="ECO:0000259" key="9">
    <source>
        <dbReference type="Pfam" id="PF02108"/>
    </source>
</evidence>
<feature type="region of interest" description="Disordered" evidence="8">
    <location>
        <begin position="29"/>
        <end position="62"/>
    </location>
</feature>
<protein>
    <recommendedName>
        <fullName evidence="3">Flagellar assembly protein FliH</fullName>
    </recommendedName>
</protein>
<dbReference type="InterPro" id="IPR018035">
    <property type="entry name" value="Flagellar_FliH/T3SS_HrpE"/>
</dbReference>
<evidence type="ECO:0000256" key="1">
    <source>
        <dbReference type="ARBA" id="ARBA00003041"/>
    </source>
</evidence>
<proteinExistence type="inferred from homology"/>
<keyword evidence="7" id="KW-1006">Bacterial flagellum protein export</keyword>
<dbReference type="NCBIfam" id="NF005196">
    <property type="entry name" value="PRK06669.1-1"/>
    <property type="match status" value="1"/>
</dbReference>
<keyword evidence="10" id="KW-0966">Cell projection</keyword>
<dbReference type="InterPro" id="IPR051472">
    <property type="entry name" value="T3SS_Stator/FliH"/>
</dbReference>
<dbReference type="EMBL" id="AJ937769">
    <property type="protein sequence ID" value="CAI78783.1"/>
    <property type="molecule type" value="Genomic_DNA"/>
</dbReference>
<dbReference type="PANTHER" id="PTHR34982:SF1">
    <property type="entry name" value="FLAGELLAR ASSEMBLY PROTEIN FLIH"/>
    <property type="match status" value="1"/>
</dbReference>
<evidence type="ECO:0000256" key="2">
    <source>
        <dbReference type="ARBA" id="ARBA00006602"/>
    </source>
</evidence>
<keyword evidence="4" id="KW-0813">Transport</keyword>
<dbReference type="GO" id="GO:0015031">
    <property type="term" value="P:protein transport"/>
    <property type="evidence" value="ECO:0007669"/>
    <property type="project" value="UniProtKB-KW"/>
</dbReference>
<dbReference type="GO" id="GO:0044781">
    <property type="term" value="P:bacterial-type flagellum organization"/>
    <property type="evidence" value="ECO:0007669"/>
    <property type="project" value="UniProtKB-KW"/>
</dbReference>
<organism evidence="10">
    <name type="scientific">uncultured Campylobacterota bacterium</name>
    <dbReference type="NCBI Taxonomy" id="120858"/>
    <lineage>
        <taxon>Bacteria</taxon>
        <taxon>Pseudomonadati</taxon>
        <taxon>Campylobacterota</taxon>
        <taxon>environmental samples</taxon>
    </lineage>
</organism>
<dbReference type="AlphaFoldDB" id="Q2YZK5"/>